<dbReference type="Pfam" id="PF01337">
    <property type="entry name" value="Barstar"/>
    <property type="match status" value="1"/>
</dbReference>
<comment type="caution">
    <text evidence="3">The sequence shown here is derived from an EMBL/GenBank/DDBJ whole genome shotgun (WGS) entry which is preliminary data.</text>
</comment>
<sequence length="121" mass="13545">MNAFIDHPSVQLRYEAAPADAVCLACDGRVDRETILACLATHFQFPDYFGNNWDAVYDLLLDRVDALAVDTGWRFSSGSAVQTDPEAITSFLQLMQDLVDYASDQGFRLQVEFYLEPGQAE</sequence>
<feature type="domain" description="Barstar (barnase inhibitor)" evidence="2">
    <location>
        <begin position="22"/>
        <end position="112"/>
    </location>
</feature>
<dbReference type="InterPro" id="IPR035905">
    <property type="entry name" value="Barstar-like_sf"/>
</dbReference>
<gene>
    <name evidence="3" type="ORF">QWY20_05535</name>
</gene>
<proteinExistence type="inferred from homology"/>
<evidence type="ECO:0000313" key="4">
    <source>
        <dbReference type="Proteomes" id="UP001336314"/>
    </source>
</evidence>
<organism evidence="3 4">
    <name type="scientific">Alkalimonas cellulosilytica</name>
    <dbReference type="NCBI Taxonomy" id="3058395"/>
    <lineage>
        <taxon>Bacteria</taxon>
        <taxon>Pseudomonadati</taxon>
        <taxon>Pseudomonadota</taxon>
        <taxon>Gammaproteobacteria</taxon>
        <taxon>Alkalimonas</taxon>
    </lineage>
</organism>
<keyword evidence="4" id="KW-1185">Reference proteome</keyword>
<comment type="similarity">
    <text evidence="1">Belongs to the barstar family.</text>
</comment>
<dbReference type="Proteomes" id="UP001336314">
    <property type="component" value="Unassembled WGS sequence"/>
</dbReference>
<name>A0ABU7J4D4_9GAMM</name>
<dbReference type="RefSeq" id="WP_330128036.1">
    <property type="nucleotide sequence ID" value="NZ_JAUHLI010000004.1"/>
</dbReference>
<dbReference type="Gene3D" id="3.30.370.10">
    <property type="entry name" value="Barstar-like"/>
    <property type="match status" value="1"/>
</dbReference>
<accession>A0ABU7J4D4</accession>
<evidence type="ECO:0000259" key="2">
    <source>
        <dbReference type="Pfam" id="PF01337"/>
    </source>
</evidence>
<evidence type="ECO:0000256" key="1">
    <source>
        <dbReference type="ARBA" id="ARBA00006845"/>
    </source>
</evidence>
<dbReference type="InterPro" id="IPR000468">
    <property type="entry name" value="Barstar"/>
</dbReference>
<dbReference type="EMBL" id="JAUHLI010000004">
    <property type="protein sequence ID" value="MEE2000907.1"/>
    <property type="molecule type" value="Genomic_DNA"/>
</dbReference>
<reference evidence="3 4" key="1">
    <citation type="submission" date="2023-07" db="EMBL/GenBank/DDBJ databases">
        <title>Alkalimonas sp., MEB108 novel, alkaliphilic bacterium isolated from Lonar Lake, India.</title>
        <authorList>
            <person name="Joshi A."/>
            <person name="Thite S."/>
        </authorList>
    </citation>
    <scope>NUCLEOTIDE SEQUENCE [LARGE SCALE GENOMIC DNA]</scope>
    <source>
        <strain evidence="3 4">MEB108</strain>
    </source>
</reference>
<evidence type="ECO:0000313" key="3">
    <source>
        <dbReference type="EMBL" id="MEE2000907.1"/>
    </source>
</evidence>
<dbReference type="SUPFAM" id="SSF52038">
    <property type="entry name" value="Barstar-related"/>
    <property type="match status" value="1"/>
</dbReference>
<protein>
    <submittedName>
        <fullName evidence="3">Barstar family protein</fullName>
    </submittedName>
</protein>